<feature type="compositionally biased region" description="Basic residues" evidence="1">
    <location>
        <begin position="290"/>
        <end position="301"/>
    </location>
</feature>
<dbReference type="AlphaFoldDB" id="A0A2P5I8D2"/>
<name>A0A2P5I8D2_DIAHE</name>
<dbReference type="EMBL" id="MAVT02000161">
    <property type="protein sequence ID" value="POS78768.1"/>
    <property type="molecule type" value="Genomic_DNA"/>
</dbReference>
<feature type="compositionally biased region" description="Basic and acidic residues" evidence="1">
    <location>
        <begin position="361"/>
        <end position="371"/>
    </location>
</feature>
<accession>A0A2P5I8D2</accession>
<protein>
    <submittedName>
        <fullName evidence="2">Uncharacterized protein</fullName>
    </submittedName>
</protein>
<dbReference type="Proteomes" id="UP000094444">
    <property type="component" value="Unassembled WGS sequence"/>
</dbReference>
<evidence type="ECO:0000256" key="1">
    <source>
        <dbReference type="SAM" id="MobiDB-lite"/>
    </source>
</evidence>
<reference evidence="2" key="1">
    <citation type="submission" date="2017-09" db="EMBL/GenBank/DDBJ databases">
        <title>Polyketide synthases of a Diaporthe helianthi virulent isolate.</title>
        <authorList>
            <person name="Baroncelli R."/>
        </authorList>
    </citation>
    <scope>NUCLEOTIDE SEQUENCE [LARGE SCALE GENOMIC DNA]</scope>
    <source>
        <strain evidence="2">7/96</strain>
    </source>
</reference>
<feature type="region of interest" description="Disordered" evidence="1">
    <location>
        <begin position="206"/>
        <end position="270"/>
    </location>
</feature>
<organism evidence="2 3">
    <name type="scientific">Diaporthe helianthi</name>
    <dbReference type="NCBI Taxonomy" id="158607"/>
    <lineage>
        <taxon>Eukaryota</taxon>
        <taxon>Fungi</taxon>
        <taxon>Dikarya</taxon>
        <taxon>Ascomycota</taxon>
        <taxon>Pezizomycotina</taxon>
        <taxon>Sordariomycetes</taxon>
        <taxon>Sordariomycetidae</taxon>
        <taxon>Diaporthales</taxon>
        <taxon>Diaporthaceae</taxon>
        <taxon>Diaporthe</taxon>
    </lineage>
</organism>
<evidence type="ECO:0000313" key="2">
    <source>
        <dbReference type="EMBL" id="POS78768.1"/>
    </source>
</evidence>
<feature type="compositionally biased region" description="Low complexity" evidence="1">
    <location>
        <begin position="302"/>
        <end position="319"/>
    </location>
</feature>
<dbReference type="OrthoDB" id="5421971at2759"/>
<dbReference type="InParanoid" id="A0A2P5I8D2"/>
<keyword evidence="3" id="KW-1185">Reference proteome</keyword>
<feature type="region of interest" description="Disordered" evidence="1">
    <location>
        <begin position="129"/>
        <end position="176"/>
    </location>
</feature>
<evidence type="ECO:0000313" key="3">
    <source>
        <dbReference type="Proteomes" id="UP000094444"/>
    </source>
</evidence>
<comment type="caution">
    <text evidence="2">The sequence shown here is derived from an EMBL/GenBank/DDBJ whole genome shotgun (WGS) entry which is preliminary data.</text>
</comment>
<feature type="region of interest" description="Disordered" evidence="1">
    <location>
        <begin position="282"/>
        <end position="371"/>
    </location>
</feature>
<feature type="compositionally biased region" description="Polar residues" evidence="1">
    <location>
        <begin position="326"/>
        <end position="337"/>
    </location>
</feature>
<sequence>MAFLEDPRLRQRWNQISHNAETVTETAAEGIWTFQHRYINPCLGAIGHSLESCTVPCFGDREDRARRARARGRGDYDARAEYTFDFYDDWDDDDEALATGGGGGGGGILGGWGAGGGGSSRGDDWDRLIGGSGASSRKGSLAPEVVDQPRRKRGMSYGTRGGRRKTNEEEDPTIIPSTAPLGFLGRLPWKIGGTLRYKPSAAFLQDHPGAATHPDEHQPLLGYDDDGDTHPAVTAQMRKRSGTAGSGDTSDSYRSRGDLFPSDGEGQEDAIPLDDEFAMNLNRVDDRSSHRTRSSKGKRPASRNVSSTTLSSSTSNSSLRARKSSHGSMQAMESSIHSIIEASLEDLQREEAEAEREEDQEVARKREVATELARKRGLSASETFDTGEAEAWAKSSMLAVDEIPEPQSHGLRQGSEEWDPEEETGSIARDDNRQPHDTPFQGVAAHQVDGAADDFVPARLPSFR</sequence>
<proteinExistence type="predicted"/>
<feature type="region of interest" description="Disordered" evidence="1">
    <location>
        <begin position="395"/>
        <end position="464"/>
    </location>
</feature>
<gene>
    <name evidence="2" type="ORF">DHEL01_v202835</name>
</gene>